<organism evidence="3 4">
    <name type="scientific">Dryococelus australis</name>
    <dbReference type="NCBI Taxonomy" id="614101"/>
    <lineage>
        <taxon>Eukaryota</taxon>
        <taxon>Metazoa</taxon>
        <taxon>Ecdysozoa</taxon>
        <taxon>Arthropoda</taxon>
        <taxon>Hexapoda</taxon>
        <taxon>Insecta</taxon>
        <taxon>Pterygota</taxon>
        <taxon>Neoptera</taxon>
        <taxon>Polyneoptera</taxon>
        <taxon>Phasmatodea</taxon>
        <taxon>Verophasmatodea</taxon>
        <taxon>Anareolatae</taxon>
        <taxon>Phasmatidae</taxon>
        <taxon>Eurycanthinae</taxon>
        <taxon>Dryococelus</taxon>
    </lineage>
</organism>
<protein>
    <submittedName>
        <fullName evidence="3">Uncharacterized protein</fullName>
    </submittedName>
</protein>
<evidence type="ECO:0000256" key="1">
    <source>
        <dbReference type="SAM" id="MobiDB-lite"/>
    </source>
</evidence>
<feature type="transmembrane region" description="Helical" evidence="2">
    <location>
        <begin position="9"/>
        <end position="30"/>
    </location>
</feature>
<evidence type="ECO:0000313" key="4">
    <source>
        <dbReference type="Proteomes" id="UP001159363"/>
    </source>
</evidence>
<keyword evidence="4" id="KW-1185">Reference proteome</keyword>
<gene>
    <name evidence="3" type="ORF">PR048_013854</name>
</gene>
<evidence type="ECO:0000313" key="3">
    <source>
        <dbReference type="EMBL" id="KAJ8887636.1"/>
    </source>
</evidence>
<feature type="region of interest" description="Disordered" evidence="1">
    <location>
        <begin position="369"/>
        <end position="398"/>
    </location>
</feature>
<evidence type="ECO:0000256" key="2">
    <source>
        <dbReference type="SAM" id="Phobius"/>
    </source>
</evidence>
<sequence length="472" mass="53142">MRTGTDVRYGWLICLIGLVNWYGCSVWLAWSTGTDVRYGWLICLVGLVNWYGCSVWLADLLGWPGQLVRMFGMVGLVNWYGCSVWLADLLGWPGQLVRMFGIVGWSGWFAWSATAPHIHFRVVPDMLYHDMWVLRPPDPDIVPVYFLGDIIRWGCVGVVVRRLLSHLGEAGSIPCRATRGYSHVGIVPDNASSRRIFSRIVCFPCLCPLVLLHTHLTSLSSPLKTSIQSNRPSEHGQEINELAVTQSGADGSPRVSGAMLSEVRPTTVEGCVEEKIDAILSVALYTRFTGPRYIIEAQRVFEFVMLPTWTPAGRGSELWWGGRKNPRIAEVVRSRTDSALRIAIWTHFAPDRFKRLVSIGRKLNTHLSAQDQNTDKWRNPQKEDCPLQKAPNPSTKVPQRKARIANRCNIVVGTSGKRAVREVAPTYLNSLQLVQNKFLTLAAHARRYIPIRNLNAELKQELLHDVNLKQAQ</sequence>
<proteinExistence type="predicted"/>
<dbReference type="EMBL" id="JARBHB010000004">
    <property type="protein sequence ID" value="KAJ8887636.1"/>
    <property type="molecule type" value="Genomic_DNA"/>
</dbReference>
<feature type="transmembrane region" description="Helical" evidence="2">
    <location>
        <begin position="70"/>
        <end position="87"/>
    </location>
</feature>
<feature type="transmembrane region" description="Helical" evidence="2">
    <location>
        <begin position="36"/>
        <end position="58"/>
    </location>
</feature>
<feature type="compositionally biased region" description="Basic and acidic residues" evidence="1">
    <location>
        <begin position="373"/>
        <end position="386"/>
    </location>
</feature>
<name>A0ABQ9HTG4_9NEOP</name>
<keyword evidence="2" id="KW-0472">Membrane</keyword>
<comment type="caution">
    <text evidence="3">The sequence shown here is derived from an EMBL/GenBank/DDBJ whole genome shotgun (WGS) entry which is preliminary data.</text>
</comment>
<dbReference type="Proteomes" id="UP001159363">
    <property type="component" value="Chromosome X"/>
</dbReference>
<keyword evidence="2" id="KW-0812">Transmembrane</keyword>
<accession>A0ABQ9HTG4</accession>
<keyword evidence="2" id="KW-1133">Transmembrane helix</keyword>
<reference evidence="3 4" key="1">
    <citation type="submission" date="2023-02" db="EMBL/GenBank/DDBJ databases">
        <title>LHISI_Scaffold_Assembly.</title>
        <authorList>
            <person name="Stuart O.P."/>
            <person name="Cleave R."/>
            <person name="Magrath M.J.L."/>
            <person name="Mikheyev A.S."/>
        </authorList>
    </citation>
    <scope>NUCLEOTIDE SEQUENCE [LARGE SCALE GENOMIC DNA]</scope>
    <source>
        <strain evidence="3">Daus_M_001</strain>
        <tissue evidence="3">Leg muscle</tissue>
    </source>
</reference>